<proteinExistence type="predicted"/>
<organism evidence="2 3">
    <name type="scientific">Streblomastix strix</name>
    <dbReference type="NCBI Taxonomy" id="222440"/>
    <lineage>
        <taxon>Eukaryota</taxon>
        <taxon>Metamonada</taxon>
        <taxon>Preaxostyla</taxon>
        <taxon>Oxymonadida</taxon>
        <taxon>Streblomastigidae</taxon>
        <taxon>Streblomastix</taxon>
    </lineage>
</organism>
<feature type="non-terminal residue" evidence="2">
    <location>
        <position position="153"/>
    </location>
</feature>
<evidence type="ECO:0000313" key="3">
    <source>
        <dbReference type="Proteomes" id="UP000324800"/>
    </source>
</evidence>
<feature type="compositionally biased region" description="Polar residues" evidence="1">
    <location>
        <begin position="1"/>
        <end position="12"/>
    </location>
</feature>
<sequence>MAEQQAQQSTEPETQKSESQIQKKESETLKKDRFGTLGSRDSKPQSRTSNKRKSLDETADYQQNNFDRTRKSTNSRGSKTLGATHQTRSSSSGNRIPKEGGDLGLTLEGETDFHNSVVFLHERSPGPKYEILQGIDKTHIHKPITRIGTDGRV</sequence>
<feature type="compositionally biased region" description="Polar residues" evidence="1">
    <location>
        <begin position="60"/>
        <end position="94"/>
    </location>
</feature>
<protein>
    <submittedName>
        <fullName evidence="2">Uncharacterized protein</fullName>
    </submittedName>
</protein>
<comment type="caution">
    <text evidence="2">The sequence shown here is derived from an EMBL/GenBank/DDBJ whole genome shotgun (WGS) entry which is preliminary data.</text>
</comment>
<dbReference type="Proteomes" id="UP000324800">
    <property type="component" value="Unassembled WGS sequence"/>
</dbReference>
<evidence type="ECO:0000313" key="2">
    <source>
        <dbReference type="EMBL" id="KAA6385815.1"/>
    </source>
</evidence>
<dbReference type="EMBL" id="SNRW01005092">
    <property type="protein sequence ID" value="KAA6385815.1"/>
    <property type="molecule type" value="Genomic_DNA"/>
</dbReference>
<gene>
    <name evidence="2" type="ORF">EZS28_018657</name>
</gene>
<name>A0A5J4VTR4_9EUKA</name>
<dbReference type="AlphaFoldDB" id="A0A5J4VTR4"/>
<accession>A0A5J4VTR4</accession>
<feature type="region of interest" description="Disordered" evidence="1">
    <location>
        <begin position="1"/>
        <end position="108"/>
    </location>
</feature>
<reference evidence="2 3" key="1">
    <citation type="submission" date="2019-03" db="EMBL/GenBank/DDBJ databases">
        <title>Single cell metagenomics reveals metabolic interactions within the superorganism composed of flagellate Streblomastix strix and complex community of Bacteroidetes bacteria on its surface.</title>
        <authorList>
            <person name="Treitli S.C."/>
            <person name="Kolisko M."/>
            <person name="Husnik F."/>
            <person name="Keeling P."/>
            <person name="Hampl V."/>
        </authorList>
    </citation>
    <scope>NUCLEOTIDE SEQUENCE [LARGE SCALE GENOMIC DNA]</scope>
    <source>
        <strain evidence="2">ST1C</strain>
    </source>
</reference>
<evidence type="ECO:0000256" key="1">
    <source>
        <dbReference type="SAM" id="MobiDB-lite"/>
    </source>
</evidence>
<feature type="compositionally biased region" description="Basic and acidic residues" evidence="1">
    <location>
        <begin position="13"/>
        <end position="44"/>
    </location>
</feature>